<feature type="compositionally biased region" description="Basic and acidic residues" evidence="1">
    <location>
        <begin position="108"/>
        <end position="126"/>
    </location>
</feature>
<sequence>MENRKRATELALKKLRERLSRGEKPEDLLENTQFTPEELDRFLDRLEQRLADPGTDQSPDSQAQRRQFETLLRGIDYQSSGERRDGGDQERDAAQGFGSSNRPVPPEYRLEGESFQRRLSEQGSKK</sequence>
<evidence type="ECO:0000313" key="2">
    <source>
        <dbReference type="EMBL" id="TWT42828.1"/>
    </source>
</evidence>
<organism evidence="2 3">
    <name type="scientific">Thalassoglobus neptunius</name>
    <dbReference type="NCBI Taxonomy" id="1938619"/>
    <lineage>
        <taxon>Bacteria</taxon>
        <taxon>Pseudomonadati</taxon>
        <taxon>Planctomycetota</taxon>
        <taxon>Planctomycetia</taxon>
        <taxon>Planctomycetales</taxon>
        <taxon>Planctomycetaceae</taxon>
        <taxon>Thalassoglobus</taxon>
    </lineage>
</organism>
<dbReference type="RefSeq" id="WP_146511972.1">
    <property type="nucleotide sequence ID" value="NZ_SIHI01000037.1"/>
</dbReference>
<accession>A0A5C5VW38</accession>
<protein>
    <submittedName>
        <fullName evidence="2">Uncharacterized protein</fullName>
    </submittedName>
</protein>
<evidence type="ECO:0000313" key="3">
    <source>
        <dbReference type="Proteomes" id="UP000317243"/>
    </source>
</evidence>
<evidence type="ECO:0000256" key="1">
    <source>
        <dbReference type="SAM" id="MobiDB-lite"/>
    </source>
</evidence>
<dbReference type="AlphaFoldDB" id="A0A5C5VW38"/>
<gene>
    <name evidence="2" type="ORF">KOR42_46320</name>
</gene>
<feature type="compositionally biased region" description="Basic and acidic residues" evidence="1">
    <location>
        <begin position="38"/>
        <end position="50"/>
    </location>
</feature>
<keyword evidence="3" id="KW-1185">Reference proteome</keyword>
<feature type="region of interest" description="Disordered" evidence="1">
    <location>
        <begin position="15"/>
        <end position="126"/>
    </location>
</feature>
<feature type="compositionally biased region" description="Basic and acidic residues" evidence="1">
    <location>
        <begin position="81"/>
        <end position="93"/>
    </location>
</feature>
<reference evidence="2 3" key="1">
    <citation type="submission" date="2019-02" db="EMBL/GenBank/DDBJ databases">
        <title>Deep-cultivation of Planctomycetes and their phenomic and genomic characterization uncovers novel biology.</title>
        <authorList>
            <person name="Wiegand S."/>
            <person name="Jogler M."/>
            <person name="Boedeker C."/>
            <person name="Pinto D."/>
            <person name="Vollmers J."/>
            <person name="Rivas-Marin E."/>
            <person name="Kohn T."/>
            <person name="Peeters S.H."/>
            <person name="Heuer A."/>
            <person name="Rast P."/>
            <person name="Oberbeckmann S."/>
            <person name="Bunk B."/>
            <person name="Jeske O."/>
            <person name="Meyerdierks A."/>
            <person name="Storesund J.E."/>
            <person name="Kallscheuer N."/>
            <person name="Luecker S."/>
            <person name="Lage O.M."/>
            <person name="Pohl T."/>
            <person name="Merkel B.J."/>
            <person name="Hornburger P."/>
            <person name="Mueller R.-W."/>
            <person name="Bruemmer F."/>
            <person name="Labrenz M."/>
            <person name="Spormann A.M."/>
            <person name="Op Den Camp H."/>
            <person name="Overmann J."/>
            <person name="Amann R."/>
            <person name="Jetten M.S.M."/>
            <person name="Mascher T."/>
            <person name="Medema M.H."/>
            <person name="Devos D.P."/>
            <person name="Kaster A.-K."/>
            <person name="Ovreas L."/>
            <person name="Rohde M."/>
            <person name="Galperin M.Y."/>
            <person name="Jogler C."/>
        </authorList>
    </citation>
    <scope>NUCLEOTIDE SEQUENCE [LARGE SCALE GENOMIC DNA]</scope>
    <source>
        <strain evidence="2 3">KOR42</strain>
    </source>
</reference>
<dbReference type="EMBL" id="SIHI01000037">
    <property type="protein sequence ID" value="TWT42828.1"/>
    <property type="molecule type" value="Genomic_DNA"/>
</dbReference>
<comment type="caution">
    <text evidence="2">The sequence shown here is derived from an EMBL/GenBank/DDBJ whole genome shotgun (WGS) entry which is preliminary data.</text>
</comment>
<feature type="compositionally biased region" description="Basic and acidic residues" evidence="1">
    <location>
        <begin position="15"/>
        <end position="27"/>
    </location>
</feature>
<proteinExistence type="predicted"/>
<dbReference type="OrthoDB" id="257350at2"/>
<feature type="compositionally biased region" description="Polar residues" evidence="1">
    <location>
        <begin position="55"/>
        <end position="65"/>
    </location>
</feature>
<name>A0A5C5VW38_9PLAN</name>
<dbReference type="Proteomes" id="UP000317243">
    <property type="component" value="Unassembled WGS sequence"/>
</dbReference>